<keyword evidence="11" id="KW-1185">Reference proteome</keyword>
<sequence>MTRIRKIKNRDLPPNLYKRNGYYSYRDPRTRKEYGLGRNKAYAINEAISANQLLLNAEKVKPLTERIEGHGSVSFHEFLDRYEEILRARGLKEKTMKDYKHRISVIRKEMIDVPIESVTTKNIADLLHPFINKGKITTAKLMRVFLNDYFKEAISLGILKINPVTPTKIPKIKIQRARLSFNDFTAILNLINDENHWLTKSMKIALVTGQRISDISKLKWKNIYDNKLWIIQQKTESKIAIPLNIEIVNIKLSKLLEIKNERSEYIITNGDKKLSTDKISKTFAKFRDKSELKWEVNPPSFHEIRSLSARLYTETMGTDFAKKLLGHKSIEMTEKYQDERNNGWVEL</sequence>
<dbReference type="GeneID" id="96876648"/>
<protein>
    <submittedName>
        <fullName evidence="8">Tyrosine recombinase XerC</fullName>
    </submittedName>
    <submittedName>
        <fullName evidence="9">Tyrosine-type recombinase/integrase</fullName>
    </submittedName>
</protein>
<dbReference type="Pfam" id="PF22022">
    <property type="entry name" value="Phage_int_M"/>
    <property type="match status" value="1"/>
</dbReference>
<reference evidence="9" key="2">
    <citation type="submission" date="2023-04" db="EMBL/GenBank/DDBJ databases">
        <title>Genome dynamics across the evolutionary transition to endosymbiosis.</title>
        <authorList>
            <person name="Siozios S."/>
            <person name="Nadal-Jimenez P."/>
            <person name="Azagi T."/>
            <person name="Sprong H."/>
            <person name="Frost C.L."/>
            <person name="Parratt S.R."/>
            <person name="Taylor G."/>
            <person name="Brettell L."/>
            <person name="Lew K.C."/>
            <person name="Croft L."/>
            <person name="King K.C."/>
            <person name="Brockhurst M.A."/>
            <person name="Hypsa V."/>
            <person name="Novakova E."/>
            <person name="Darby A.C."/>
            <person name="Hurst G.D.D."/>
        </authorList>
    </citation>
    <scope>NUCLEOTIDE SEQUENCE</scope>
    <source>
        <strain evidence="9">ANv_CAN</strain>
    </source>
</reference>
<dbReference type="InterPro" id="IPR013762">
    <property type="entry name" value="Integrase-like_cat_sf"/>
</dbReference>
<keyword evidence="2" id="KW-0229">DNA integration</keyword>
<dbReference type="AlphaFoldDB" id="A0A4P7KSH9"/>
<keyword evidence="3 5" id="KW-0238">DNA-binding</keyword>
<dbReference type="InterPro" id="IPR015094">
    <property type="entry name" value="Integrase_lambda-typ_DNA-bd_N"/>
</dbReference>
<dbReference type="InterPro" id="IPR010998">
    <property type="entry name" value="Integrase_recombinase_N"/>
</dbReference>
<dbReference type="PROSITE" id="PS51898">
    <property type="entry name" value="TYR_RECOMBINASE"/>
    <property type="match status" value="1"/>
</dbReference>
<dbReference type="Gene3D" id="1.10.150.130">
    <property type="match status" value="1"/>
</dbReference>
<dbReference type="Proteomes" id="UP001177592">
    <property type="component" value="Chromosome"/>
</dbReference>
<evidence type="ECO:0000256" key="5">
    <source>
        <dbReference type="PROSITE-ProRule" id="PRU01248"/>
    </source>
</evidence>
<evidence type="ECO:0000256" key="4">
    <source>
        <dbReference type="ARBA" id="ARBA00023172"/>
    </source>
</evidence>
<dbReference type="GO" id="GO:0006310">
    <property type="term" value="P:DNA recombination"/>
    <property type="evidence" value="ECO:0007669"/>
    <property type="project" value="UniProtKB-KW"/>
</dbReference>
<dbReference type="Proteomes" id="UP000295134">
    <property type="component" value="Chromosome"/>
</dbReference>
<keyword evidence="4" id="KW-0233">DNA recombination</keyword>
<feature type="domain" description="Core-binding (CB)" evidence="7">
    <location>
        <begin position="73"/>
        <end position="154"/>
    </location>
</feature>
<organism evidence="8 10">
    <name type="scientific">Arsenophonus nasoniae</name>
    <name type="common">son-killer infecting Nasonia vitripennis</name>
    <dbReference type="NCBI Taxonomy" id="638"/>
    <lineage>
        <taxon>Bacteria</taxon>
        <taxon>Pseudomonadati</taxon>
        <taxon>Pseudomonadota</taxon>
        <taxon>Gammaproteobacteria</taxon>
        <taxon>Enterobacterales</taxon>
        <taxon>Morganellaceae</taxon>
        <taxon>Arsenophonus</taxon>
    </lineage>
</organism>
<evidence type="ECO:0000256" key="1">
    <source>
        <dbReference type="ARBA" id="ARBA00008857"/>
    </source>
</evidence>
<dbReference type="GO" id="GO:0003677">
    <property type="term" value="F:DNA binding"/>
    <property type="evidence" value="ECO:0007669"/>
    <property type="project" value="UniProtKB-UniRule"/>
</dbReference>
<dbReference type="GO" id="GO:0008907">
    <property type="term" value="F:integrase activity"/>
    <property type="evidence" value="ECO:0007669"/>
    <property type="project" value="InterPro"/>
</dbReference>
<evidence type="ECO:0000313" key="10">
    <source>
        <dbReference type="Proteomes" id="UP000295134"/>
    </source>
</evidence>
<dbReference type="InterPro" id="IPR002104">
    <property type="entry name" value="Integrase_catalytic"/>
</dbReference>
<dbReference type="Pfam" id="PF09003">
    <property type="entry name" value="Arm-DNA-bind_1"/>
    <property type="match status" value="1"/>
</dbReference>
<evidence type="ECO:0000259" key="7">
    <source>
        <dbReference type="PROSITE" id="PS51900"/>
    </source>
</evidence>
<dbReference type="PANTHER" id="PTHR30629">
    <property type="entry name" value="PROPHAGE INTEGRASE"/>
    <property type="match status" value="1"/>
</dbReference>
<proteinExistence type="inferred from homology"/>
<dbReference type="InterPro" id="IPR011010">
    <property type="entry name" value="DNA_brk_join_enz"/>
</dbReference>
<dbReference type="InterPro" id="IPR016177">
    <property type="entry name" value="DNA-bd_dom_sf"/>
</dbReference>
<dbReference type="EMBL" id="CP123523">
    <property type="protein sequence ID" value="WGM06969.1"/>
    <property type="molecule type" value="Genomic_DNA"/>
</dbReference>
<gene>
    <name evidence="8" type="primary">xerC_4</name>
    <name evidence="8" type="ORF">ArsFIN_14750</name>
    <name evidence="9" type="ORF">QE258_06735</name>
</gene>
<dbReference type="EMBL" id="CP038613">
    <property type="protein sequence ID" value="QBY42911.1"/>
    <property type="molecule type" value="Genomic_DNA"/>
</dbReference>
<dbReference type="InterPro" id="IPR044068">
    <property type="entry name" value="CB"/>
</dbReference>
<dbReference type="SUPFAM" id="SSF54171">
    <property type="entry name" value="DNA-binding domain"/>
    <property type="match status" value="1"/>
</dbReference>
<dbReference type="InterPro" id="IPR050808">
    <property type="entry name" value="Phage_Integrase"/>
</dbReference>
<feature type="domain" description="Tyr recombinase" evidence="6">
    <location>
        <begin position="174"/>
        <end position="347"/>
    </location>
</feature>
<dbReference type="PANTHER" id="PTHR30629:SF2">
    <property type="entry name" value="PROPHAGE INTEGRASE INTS-RELATED"/>
    <property type="match status" value="1"/>
</dbReference>
<dbReference type="SUPFAM" id="SSF56349">
    <property type="entry name" value="DNA breaking-rejoining enzymes"/>
    <property type="match status" value="1"/>
</dbReference>
<dbReference type="PROSITE" id="PS51900">
    <property type="entry name" value="CB"/>
    <property type="match status" value="1"/>
</dbReference>
<dbReference type="Gene3D" id="3.30.160.60">
    <property type="entry name" value="Classic Zinc Finger"/>
    <property type="match status" value="1"/>
</dbReference>
<evidence type="ECO:0000313" key="8">
    <source>
        <dbReference type="EMBL" id="QBY42911.1"/>
    </source>
</evidence>
<dbReference type="KEGG" id="ans:ArsFIN_14750"/>
<reference evidence="8 10" key="1">
    <citation type="submission" date="2019-03" db="EMBL/GenBank/DDBJ databases">
        <title>Long-read sequencing reveals hyperdense prophage content in a complex bacterial symbiont genome.</title>
        <authorList>
            <person name="Frost C.L."/>
            <person name="Siozios S."/>
            <person name="Nadal-Jimenez P."/>
            <person name="Brockhurst M.A."/>
            <person name="King K.C."/>
            <person name="Darby A.C."/>
            <person name="Hurst G.D.D."/>
        </authorList>
    </citation>
    <scope>NUCLEOTIDE SEQUENCE [LARGE SCALE GENOMIC DNA]</scope>
    <source>
        <strain evidence="8 10">FIN</strain>
    </source>
</reference>
<dbReference type="RefSeq" id="WP_026823456.1">
    <property type="nucleotide sequence ID" value="NZ_CP038613.1"/>
</dbReference>
<evidence type="ECO:0000256" key="2">
    <source>
        <dbReference type="ARBA" id="ARBA00022908"/>
    </source>
</evidence>
<dbReference type="Pfam" id="PF00589">
    <property type="entry name" value="Phage_integrase"/>
    <property type="match status" value="1"/>
</dbReference>
<evidence type="ECO:0000313" key="11">
    <source>
        <dbReference type="Proteomes" id="UP001177592"/>
    </source>
</evidence>
<accession>A0A4P7KSH9</accession>
<evidence type="ECO:0000259" key="6">
    <source>
        <dbReference type="PROSITE" id="PS51898"/>
    </source>
</evidence>
<dbReference type="InterPro" id="IPR053876">
    <property type="entry name" value="Phage_int_M"/>
</dbReference>
<name>A0A4P7KSH9_9GAMM</name>
<comment type="similarity">
    <text evidence="1">Belongs to the 'phage' integrase family.</text>
</comment>
<dbReference type="Gene3D" id="1.10.443.10">
    <property type="entry name" value="Intergrase catalytic core"/>
    <property type="match status" value="1"/>
</dbReference>
<evidence type="ECO:0000313" key="9">
    <source>
        <dbReference type="EMBL" id="WGM06969.1"/>
    </source>
</evidence>
<evidence type="ECO:0000256" key="3">
    <source>
        <dbReference type="ARBA" id="ARBA00023125"/>
    </source>
</evidence>